<evidence type="ECO:0008006" key="3">
    <source>
        <dbReference type="Google" id="ProtNLM"/>
    </source>
</evidence>
<evidence type="ECO:0000313" key="1">
    <source>
        <dbReference type="EMBL" id="MDI9859603.1"/>
    </source>
</evidence>
<protein>
    <recommendedName>
        <fullName evidence="3">DUF2004 domain-containing protein</fullName>
    </recommendedName>
</protein>
<reference evidence="1 2" key="1">
    <citation type="submission" date="2023-05" db="EMBL/GenBank/DDBJ databases">
        <title>Novel species of genus Flectobacillus isolated from stream in China.</title>
        <authorList>
            <person name="Lu H."/>
        </authorList>
    </citation>
    <scope>NUCLEOTIDE SEQUENCE [LARGE SCALE GENOMIC DNA]</scope>
    <source>
        <strain evidence="1 2">KCTC 42575</strain>
    </source>
</reference>
<proteinExistence type="predicted"/>
<dbReference type="EMBL" id="JASHIF010000008">
    <property type="protein sequence ID" value="MDI9859603.1"/>
    <property type="molecule type" value="Genomic_DNA"/>
</dbReference>
<sequence length="134" mass="15160">MDLQKLDEALLALFEKRVELSQMGYDHASYDDIEEELHDLEDDFNDEYGDFLEGILKEVHDEYCPESDVLLPTAYLAKKFVVTADGAIEIGRDAGVEVEFVDDPAANARLVLLPSPTRIVFIVGKQKKIVWKAE</sequence>
<name>A0ABT6Y909_9BACT</name>
<dbReference type="Proteomes" id="UP001236507">
    <property type="component" value="Unassembled WGS sequence"/>
</dbReference>
<organism evidence="1 2">
    <name type="scientific">Flectobacillus roseus</name>
    <dbReference type="NCBI Taxonomy" id="502259"/>
    <lineage>
        <taxon>Bacteria</taxon>
        <taxon>Pseudomonadati</taxon>
        <taxon>Bacteroidota</taxon>
        <taxon>Cytophagia</taxon>
        <taxon>Cytophagales</taxon>
        <taxon>Flectobacillaceae</taxon>
        <taxon>Flectobacillus</taxon>
    </lineage>
</organism>
<gene>
    <name evidence="1" type="ORF">QM524_10300</name>
</gene>
<keyword evidence="2" id="KW-1185">Reference proteome</keyword>
<dbReference type="RefSeq" id="WP_283344507.1">
    <property type="nucleotide sequence ID" value="NZ_JASHIF010000008.1"/>
</dbReference>
<evidence type="ECO:0000313" key="2">
    <source>
        <dbReference type="Proteomes" id="UP001236507"/>
    </source>
</evidence>
<comment type="caution">
    <text evidence="1">The sequence shown here is derived from an EMBL/GenBank/DDBJ whole genome shotgun (WGS) entry which is preliminary data.</text>
</comment>
<accession>A0ABT6Y909</accession>